<organism evidence="3 4">
    <name type="scientific">Halothiobacillus diazotrophicus</name>
    <dbReference type="NCBI Taxonomy" id="1860122"/>
    <lineage>
        <taxon>Bacteria</taxon>
        <taxon>Pseudomonadati</taxon>
        <taxon>Pseudomonadota</taxon>
        <taxon>Gammaproteobacteria</taxon>
        <taxon>Chromatiales</taxon>
        <taxon>Halothiobacillaceae</taxon>
        <taxon>Halothiobacillus</taxon>
    </lineage>
</organism>
<dbReference type="RefSeq" id="WP_066098751.1">
    <property type="nucleotide sequence ID" value="NZ_CP016027.1"/>
</dbReference>
<dbReference type="EMBL" id="CP016027">
    <property type="protein sequence ID" value="ANJ66587.1"/>
    <property type="molecule type" value="Genomic_DNA"/>
</dbReference>
<sequence>MSDPRPILDSSASGQPEAPSRTGRRPSRFGTLGLIAVLGGLLGALAILIDSGPPRPYDEQLIHIQAERTLAPIDPRVMNEPTDLQALLLAYGSTGDRVLQLKAWIALDTYPGMTPEILDRYGTAPEFQAILRRYGEAIIPVIHYFRVNDVFAIQAQRAIGNTIQSTTESARKLWDSLSGQPQNTAPPAAAAADTPDNRGWYAIRQIAADGHDLLGQFVIDRNGQVSRIQTKRVAQDIGDFLTGGIANLERKSDTGATLTAGDYVDAATDAVFFAAAFKLLRAGRTVATAEKETAAAGKGAQAVNQATLRTSAAGGTARMSLLQRTRIFGAALLPRSSFLARLGTWGAVIATGYVILRHPSLINSLLAGLAHTLGVAPGIVQFVGWFLILALLLFLVSGLLNFFWRPVRLGLHLARGTRRVLVAVFVRLRRRGSATETPTGNRPQ</sequence>
<dbReference type="OrthoDB" id="241383at2"/>
<dbReference type="KEGG" id="haz:A9404_03605"/>
<evidence type="ECO:0000256" key="1">
    <source>
        <dbReference type="SAM" id="MobiDB-lite"/>
    </source>
</evidence>
<feature type="transmembrane region" description="Helical" evidence="2">
    <location>
        <begin position="29"/>
        <end position="49"/>
    </location>
</feature>
<reference evidence="3 4" key="1">
    <citation type="submission" date="2016-06" db="EMBL/GenBank/DDBJ databases">
        <title>Insight into the functional genes involving in sulfur oxidation in Pearl River water.</title>
        <authorList>
            <person name="Luo J."/>
            <person name="Tan X."/>
            <person name="Lin W."/>
        </authorList>
    </citation>
    <scope>NUCLEOTIDE SEQUENCE [LARGE SCALE GENOMIC DNA]</scope>
    <source>
        <strain evidence="3 4">LS2</strain>
    </source>
</reference>
<keyword evidence="4" id="KW-1185">Reference proteome</keyword>
<name>A0A191ZFF7_9GAMM</name>
<gene>
    <name evidence="3" type="ORF">A9404_03605</name>
</gene>
<evidence type="ECO:0000313" key="3">
    <source>
        <dbReference type="EMBL" id="ANJ66587.1"/>
    </source>
</evidence>
<feature type="transmembrane region" description="Helical" evidence="2">
    <location>
        <begin position="382"/>
        <end position="404"/>
    </location>
</feature>
<proteinExistence type="predicted"/>
<evidence type="ECO:0000256" key="2">
    <source>
        <dbReference type="SAM" id="Phobius"/>
    </source>
</evidence>
<keyword evidence="2" id="KW-0812">Transmembrane</keyword>
<protein>
    <submittedName>
        <fullName evidence="3">Uncharacterized protein</fullName>
    </submittedName>
</protein>
<accession>A0A191ZFF7</accession>
<evidence type="ECO:0000313" key="4">
    <source>
        <dbReference type="Proteomes" id="UP000078596"/>
    </source>
</evidence>
<dbReference type="STRING" id="1860122.A9404_03605"/>
<dbReference type="Proteomes" id="UP000078596">
    <property type="component" value="Chromosome"/>
</dbReference>
<feature type="region of interest" description="Disordered" evidence="1">
    <location>
        <begin position="1"/>
        <end position="26"/>
    </location>
</feature>
<keyword evidence="2" id="KW-0472">Membrane</keyword>
<keyword evidence="2" id="KW-1133">Transmembrane helix</keyword>
<dbReference type="AlphaFoldDB" id="A0A191ZFF7"/>